<reference evidence="2 3" key="2">
    <citation type="journal article" date="2012" name="PLoS Pathog.">
        <title>Diverse lifestyles and strategies of plant pathogenesis encoded in the genomes of eighteen Dothideomycetes fungi.</title>
        <authorList>
            <person name="Ohm R.A."/>
            <person name="Feau N."/>
            <person name="Henrissat B."/>
            <person name="Schoch C.L."/>
            <person name="Horwitz B.A."/>
            <person name="Barry K.W."/>
            <person name="Condon B.J."/>
            <person name="Copeland A.C."/>
            <person name="Dhillon B."/>
            <person name="Glaser F."/>
            <person name="Hesse C.N."/>
            <person name="Kosti I."/>
            <person name="LaButti K."/>
            <person name="Lindquist E.A."/>
            <person name="Lucas S."/>
            <person name="Salamov A.A."/>
            <person name="Bradshaw R.E."/>
            <person name="Ciuffetti L."/>
            <person name="Hamelin R.C."/>
            <person name="Kema G.H.J."/>
            <person name="Lawrence C."/>
            <person name="Scott J.A."/>
            <person name="Spatafora J.W."/>
            <person name="Turgeon B.G."/>
            <person name="de Wit P.J.G.M."/>
            <person name="Zhong S."/>
            <person name="Goodwin S.B."/>
            <person name="Grigoriev I.V."/>
        </authorList>
    </citation>
    <scope>NUCLEOTIDE SEQUENCE [LARGE SCALE GENOMIC DNA]</scope>
    <source>
        <strain evidence="3">NZE10 / CBS 128990</strain>
    </source>
</reference>
<dbReference type="Proteomes" id="UP000016933">
    <property type="component" value="Unassembled WGS sequence"/>
</dbReference>
<dbReference type="OrthoDB" id="10530847at2759"/>
<dbReference type="AlphaFoldDB" id="N1Q170"/>
<name>N1Q170_DOTSN</name>
<feature type="compositionally biased region" description="Basic and acidic residues" evidence="1">
    <location>
        <begin position="228"/>
        <end position="243"/>
    </location>
</feature>
<protein>
    <submittedName>
        <fullName evidence="2">Uncharacterized protein</fullName>
    </submittedName>
</protein>
<feature type="compositionally biased region" description="Basic residues" evidence="1">
    <location>
        <begin position="488"/>
        <end position="506"/>
    </location>
</feature>
<feature type="compositionally biased region" description="Basic and acidic residues" evidence="1">
    <location>
        <begin position="431"/>
        <end position="449"/>
    </location>
</feature>
<sequence length="570" mass="62260">MSATSAVKHNTLKACLQADPTNRSRFATAIHFNSPTDVGPRSSVGARTFITTASTATSISIHLSKPKTIWRYGVQNAVRTWRRRTGKKRPLNKSTCSVLRTPSRPSVKHVHRSQSIRAQSQGRPSPPAHSTETEPQPVIKRTTLTLANTAQEQGEEMPISDRSRELRFSHPLVGVVMSALPTTDSILSFAVNMTLAGRSANTFETQDLQTPRTGDFRGSINPSNVHGRRSDMSREQSDRRLDGLPHSPQVRSNSRPAAPPRAEDQPATATPKLPYVPAQPPFRADSLRSDLNRCSAAQNGPEDAWTKLHQGRTPEIDQADFERFVRGYAGHQGFNGSKPLPSAPARSQYQSYQPGRPALAPQRPFVAEGPLPTPPMPMTPPPPPPASVLPRQPQYQSYHANRVRQSYVSATPFIPRAPMPPTPFTPQGCLRDQDKGKQPADPNHRRASNDARAGPSKNIQERHKRQSQAYDRADLDSMEDAPIQAKPRSIKRKPVPSHFRKIRKSRLQADLPAVPEIDSSVSASSSNHPESLPPAVSPTARYAAGPVSIAATATVVPTAAPAEQLIGGMM</sequence>
<proteinExistence type="predicted"/>
<accession>N1Q170</accession>
<evidence type="ECO:0000313" key="2">
    <source>
        <dbReference type="EMBL" id="EME49013.1"/>
    </source>
</evidence>
<feature type="compositionally biased region" description="Polar residues" evidence="1">
    <location>
        <begin position="519"/>
        <end position="529"/>
    </location>
</feature>
<gene>
    <name evidence="2" type="ORF">DOTSEDRAFT_30343</name>
</gene>
<feature type="compositionally biased region" description="Polar residues" evidence="1">
    <location>
        <begin position="92"/>
        <end position="104"/>
    </location>
</feature>
<evidence type="ECO:0000256" key="1">
    <source>
        <dbReference type="SAM" id="MobiDB-lite"/>
    </source>
</evidence>
<dbReference type="EMBL" id="KB446535">
    <property type="protein sequence ID" value="EME49013.1"/>
    <property type="molecule type" value="Genomic_DNA"/>
</dbReference>
<feature type="compositionally biased region" description="Polar residues" evidence="1">
    <location>
        <begin position="115"/>
        <end position="134"/>
    </location>
</feature>
<feature type="compositionally biased region" description="Polar residues" evidence="1">
    <location>
        <begin position="202"/>
        <end position="212"/>
    </location>
</feature>
<dbReference type="HOGENOM" id="CLU_478189_0_0_1"/>
<keyword evidence="3" id="KW-1185">Reference proteome</keyword>
<dbReference type="OMA" id="KTIWRYG"/>
<reference evidence="3" key="1">
    <citation type="journal article" date="2012" name="PLoS Genet.">
        <title>The genomes of the fungal plant pathogens Cladosporium fulvum and Dothistroma septosporum reveal adaptation to different hosts and lifestyles but also signatures of common ancestry.</title>
        <authorList>
            <person name="de Wit P.J.G.M."/>
            <person name="van der Burgt A."/>
            <person name="Oekmen B."/>
            <person name="Stergiopoulos I."/>
            <person name="Abd-Elsalam K.A."/>
            <person name="Aerts A.L."/>
            <person name="Bahkali A.H."/>
            <person name="Beenen H.G."/>
            <person name="Chettri P."/>
            <person name="Cox M.P."/>
            <person name="Datema E."/>
            <person name="de Vries R.P."/>
            <person name="Dhillon B."/>
            <person name="Ganley A.R."/>
            <person name="Griffiths S.A."/>
            <person name="Guo Y."/>
            <person name="Hamelin R.C."/>
            <person name="Henrissat B."/>
            <person name="Kabir M.S."/>
            <person name="Jashni M.K."/>
            <person name="Kema G."/>
            <person name="Klaubauf S."/>
            <person name="Lapidus A."/>
            <person name="Levasseur A."/>
            <person name="Lindquist E."/>
            <person name="Mehrabi R."/>
            <person name="Ohm R.A."/>
            <person name="Owen T.J."/>
            <person name="Salamov A."/>
            <person name="Schwelm A."/>
            <person name="Schijlen E."/>
            <person name="Sun H."/>
            <person name="van den Burg H.A."/>
            <person name="van Ham R.C.H.J."/>
            <person name="Zhang S."/>
            <person name="Goodwin S.B."/>
            <person name="Grigoriev I.V."/>
            <person name="Collemare J."/>
            <person name="Bradshaw R.E."/>
        </authorList>
    </citation>
    <scope>NUCLEOTIDE SEQUENCE [LARGE SCALE GENOMIC DNA]</scope>
    <source>
        <strain evidence="3">NZE10 / CBS 128990</strain>
    </source>
</reference>
<feature type="compositionally biased region" description="Pro residues" evidence="1">
    <location>
        <begin position="371"/>
        <end position="387"/>
    </location>
</feature>
<organism evidence="2 3">
    <name type="scientific">Dothistroma septosporum (strain NZE10 / CBS 128990)</name>
    <name type="common">Red band needle blight fungus</name>
    <name type="synonym">Mycosphaerella pini</name>
    <dbReference type="NCBI Taxonomy" id="675120"/>
    <lineage>
        <taxon>Eukaryota</taxon>
        <taxon>Fungi</taxon>
        <taxon>Dikarya</taxon>
        <taxon>Ascomycota</taxon>
        <taxon>Pezizomycotina</taxon>
        <taxon>Dothideomycetes</taxon>
        <taxon>Dothideomycetidae</taxon>
        <taxon>Mycosphaerellales</taxon>
        <taxon>Mycosphaerellaceae</taxon>
        <taxon>Dothistroma</taxon>
    </lineage>
</organism>
<feature type="region of interest" description="Disordered" evidence="1">
    <location>
        <begin position="412"/>
        <end position="537"/>
    </location>
</feature>
<feature type="region of interest" description="Disordered" evidence="1">
    <location>
        <begin position="202"/>
        <end position="286"/>
    </location>
</feature>
<evidence type="ECO:0000313" key="3">
    <source>
        <dbReference type="Proteomes" id="UP000016933"/>
    </source>
</evidence>
<feature type="compositionally biased region" description="Pro residues" evidence="1">
    <location>
        <begin position="415"/>
        <end position="424"/>
    </location>
</feature>
<feature type="region of interest" description="Disordered" evidence="1">
    <location>
        <begin position="83"/>
        <end position="139"/>
    </location>
</feature>
<feature type="region of interest" description="Disordered" evidence="1">
    <location>
        <begin position="330"/>
        <end position="400"/>
    </location>
</feature>